<dbReference type="AlphaFoldDB" id="A0A0F9BU71"/>
<protein>
    <submittedName>
        <fullName evidence="1">Uncharacterized protein</fullName>
    </submittedName>
</protein>
<proteinExistence type="predicted"/>
<comment type="caution">
    <text evidence="1">The sequence shown here is derived from an EMBL/GenBank/DDBJ whole genome shotgun (WGS) entry which is preliminary data.</text>
</comment>
<accession>A0A0F9BU71</accession>
<organism evidence="1">
    <name type="scientific">marine sediment metagenome</name>
    <dbReference type="NCBI Taxonomy" id="412755"/>
    <lineage>
        <taxon>unclassified sequences</taxon>
        <taxon>metagenomes</taxon>
        <taxon>ecological metagenomes</taxon>
    </lineage>
</organism>
<evidence type="ECO:0000313" key="1">
    <source>
        <dbReference type="EMBL" id="KKL17467.1"/>
    </source>
</evidence>
<dbReference type="EMBL" id="LAZR01039248">
    <property type="protein sequence ID" value="KKL17467.1"/>
    <property type="molecule type" value="Genomic_DNA"/>
</dbReference>
<sequence length="46" mass="5116">MDYRYCAGSYCVTSEKMSYTGECHGCGKCCTGDIFDPATGKFTTYY</sequence>
<feature type="non-terminal residue" evidence="1">
    <location>
        <position position="46"/>
    </location>
</feature>
<gene>
    <name evidence="1" type="ORF">LCGC14_2485300</name>
</gene>
<reference evidence="1" key="1">
    <citation type="journal article" date="2015" name="Nature">
        <title>Complex archaea that bridge the gap between prokaryotes and eukaryotes.</title>
        <authorList>
            <person name="Spang A."/>
            <person name="Saw J.H."/>
            <person name="Jorgensen S.L."/>
            <person name="Zaremba-Niedzwiedzka K."/>
            <person name="Martijn J."/>
            <person name="Lind A.E."/>
            <person name="van Eijk R."/>
            <person name="Schleper C."/>
            <person name="Guy L."/>
            <person name="Ettema T.J."/>
        </authorList>
    </citation>
    <scope>NUCLEOTIDE SEQUENCE</scope>
</reference>
<name>A0A0F9BU71_9ZZZZ</name>